<evidence type="ECO:0000313" key="2">
    <source>
        <dbReference type="Proteomes" id="UP000018004"/>
    </source>
</evidence>
<comment type="caution">
    <text evidence="1">The sequence shown here is derived from an EMBL/GenBank/DDBJ whole genome shotgun (WGS) entry which is preliminary data.</text>
</comment>
<dbReference type="EMBL" id="AVGG01000001">
    <property type="protein sequence ID" value="ESU29567.1"/>
    <property type="molecule type" value="Genomic_DNA"/>
</dbReference>
<accession>V6STR2</accession>
<reference evidence="1 2" key="1">
    <citation type="submission" date="2013-08" db="EMBL/GenBank/DDBJ databases">
        <title>Flavobacterium limnosediminis JC2902 genome sequencing.</title>
        <authorList>
            <person name="Lee K."/>
            <person name="Yi H."/>
            <person name="Park S."/>
            <person name="Chun J."/>
        </authorList>
    </citation>
    <scope>NUCLEOTIDE SEQUENCE [LARGE SCALE GENOMIC DNA]</scope>
    <source>
        <strain evidence="1 2">JC2902</strain>
    </source>
</reference>
<dbReference type="PATRIC" id="fig|1341181.4.peg.32"/>
<proteinExistence type="predicted"/>
<name>V6STR2_9FLAO</name>
<dbReference type="eggNOG" id="ENOG5032Q1A">
    <property type="taxonomic scope" value="Bacteria"/>
</dbReference>
<sequence>MKKALLLFTVVFCFAQGSFGQFKFPKNEDWVVASQLPLVVVLEERNPEKIEKLTKNEKFEELKMYNSSIDAYNTYIKKYVEMYWDKNLIHGFMTEKEYAVFEKNKENKRKFIFIKPKYNNNHSKATSYYLANGKEKMNANHVNNTQILFGMLGGGFTATQDALSSKSFPDIYHDFLKTFTAHIFKESDLKIAVNLFKKSMDDIVNAAPETKKLSSKEQVKWINRNAGNVKQLILLVDETKHPESFLREFKAKYKYKYEIVTEERIDHAILNNEDGYACFHNQFFPSMSGTNYNLVQVYETKSLTALYCEFPKSFKIESDAGDFIEAVEMQ</sequence>
<dbReference type="OrthoDB" id="9869632at2"/>
<dbReference type="AlphaFoldDB" id="V6STR2"/>
<evidence type="ECO:0000313" key="1">
    <source>
        <dbReference type="EMBL" id="ESU29567.1"/>
    </source>
</evidence>
<keyword evidence="2" id="KW-1185">Reference proteome</keyword>
<dbReference type="RefSeq" id="WP_023577748.1">
    <property type="nucleotide sequence ID" value="NZ_AVGG01000001.1"/>
</dbReference>
<dbReference type="STRING" id="1341181.FLJC2902T_00340"/>
<gene>
    <name evidence="1" type="ORF">FLJC2902T_00340</name>
</gene>
<protein>
    <submittedName>
        <fullName evidence="1">Uncharacterized protein</fullName>
    </submittedName>
</protein>
<dbReference type="Proteomes" id="UP000018004">
    <property type="component" value="Unassembled WGS sequence"/>
</dbReference>
<organism evidence="1 2">
    <name type="scientific">Flavobacterium limnosediminis JC2902</name>
    <dbReference type="NCBI Taxonomy" id="1341181"/>
    <lineage>
        <taxon>Bacteria</taxon>
        <taxon>Pseudomonadati</taxon>
        <taxon>Bacteroidota</taxon>
        <taxon>Flavobacteriia</taxon>
        <taxon>Flavobacteriales</taxon>
        <taxon>Flavobacteriaceae</taxon>
        <taxon>Flavobacterium</taxon>
    </lineage>
</organism>